<evidence type="ECO:0008006" key="3">
    <source>
        <dbReference type="Google" id="ProtNLM"/>
    </source>
</evidence>
<protein>
    <recommendedName>
        <fullName evidence="3">Glycosyltransferase</fullName>
    </recommendedName>
</protein>
<evidence type="ECO:0000313" key="2">
    <source>
        <dbReference type="Proteomes" id="UP001629113"/>
    </source>
</evidence>
<name>A0ABR4P9C2_9HELO</name>
<evidence type="ECO:0000313" key="1">
    <source>
        <dbReference type="EMBL" id="KAL3419911.1"/>
    </source>
</evidence>
<reference evidence="1 2" key="1">
    <citation type="submission" date="2024-06" db="EMBL/GenBank/DDBJ databases">
        <title>Complete genome of Phlyctema vagabunda strain 19-DSS-EL-015.</title>
        <authorList>
            <person name="Fiorenzani C."/>
        </authorList>
    </citation>
    <scope>NUCLEOTIDE SEQUENCE [LARGE SCALE GENOMIC DNA]</scope>
    <source>
        <strain evidence="1 2">19-DSS-EL-015</strain>
    </source>
</reference>
<dbReference type="EMBL" id="JBFCZG010000007">
    <property type="protein sequence ID" value="KAL3419911.1"/>
    <property type="molecule type" value="Genomic_DNA"/>
</dbReference>
<organism evidence="1 2">
    <name type="scientific">Phlyctema vagabunda</name>
    <dbReference type="NCBI Taxonomy" id="108571"/>
    <lineage>
        <taxon>Eukaryota</taxon>
        <taxon>Fungi</taxon>
        <taxon>Dikarya</taxon>
        <taxon>Ascomycota</taxon>
        <taxon>Pezizomycotina</taxon>
        <taxon>Leotiomycetes</taxon>
        <taxon>Helotiales</taxon>
        <taxon>Dermateaceae</taxon>
        <taxon>Phlyctema</taxon>
    </lineage>
</organism>
<sequence length="366" mass="41206">MSLQSPLHIAVYISGHGYGHLTRTLNFVSLLSRTEKYNFHIRTSSPLYEKPVPYALHPSVVQTNAYQLDGEKSLNSLHDFDASLPREEELRFLKQHDVRVILSDAIALPCVLAHSLNIPSILVTNFTFDSIFQALLDNAPKFMDKAALQLKVDEMSQQYGLAHAVIRLPGYIPFLFQGPKIIDAPMHFRKAQRSREETFAALGLQCLSDKKVLLHCFGGHGLDALGELPKLPKGWACVSQTIDHPPLFHKISHDVYMPDIIGACDAVLGKLGWGTCSEVIGNGYKPFIYVPRTAFIEEAGLLTWMESAHRRVVRLEVERYESTDWMGAIEEAQRLQVQALDSEIDWAANDIELVRIFEETLESALR</sequence>
<keyword evidence="2" id="KW-1185">Reference proteome</keyword>
<gene>
    <name evidence="1" type="ORF">PVAG01_08410</name>
</gene>
<dbReference type="Proteomes" id="UP001629113">
    <property type="component" value="Unassembled WGS sequence"/>
</dbReference>
<proteinExistence type="predicted"/>
<dbReference type="PANTHER" id="PTHR38134:SF2">
    <property type="entry name" value="GALACTOKINASE"/>
    <property type="match status" value="1"/>
</dbReference>
<accession>A0ABR4P9C2</accession>
<dbReference type="InterPro" id="IPR053205">
    <property type="entry name" value="GHMP_kinase_L-arabinokinase"/>
</dbReference>
<dbReference type="PANTHER" id="PTHR38134">
    <property type="entry name" value="SLR1395 PROTEIN"/>
    <property type="match status" value="1"/>
</dbReference>
<comment type="caution">
    <text evidence="1">The sequence shown here is derived from an EMBL/GenBank/DDBJ whole genome shotgun (WGS) entry which is preliminary data.</text>
</comment>